<dbReference type="SUPFAM" id="SSF51430">
    <property type="entry name" value="NAD(P)-linked oxidoreductase"/>
    <property type="match status" value="1"/>
</dbReference>
<dbReference type="InterPro" id="IPR018170">
    <property type="entry name" value="Aldo/ket_reductase_CS"/>
</dbReference>
<dbReference type="EMBL" id="JARIHO010000023">
    <property type="protein sequence ID" value="KAJ7343298.1"/>
    <property type="molecule type" value="Genomic_DNA"/>
</dbReference>
<organism evidence="8 9">
    <name type="scientific">Mycena albidolilacea</name>
    <dbReference type="NCBI Taxonomy" id="1033008"/>
    <lineage>
        <taxon>Eukaryota</taxon>
        <taxon>Fungi</taxon>
        <taxon>Dikarya</taxon>
        <taxon>Basidiomycota</taxon>
        <taxon>Agaricomycotina</taxon>
        <taxon>Agaricomycetes</taxon>
        <taxon>Agaricomycetidae</taxon>
        <taxon>Agaricales</taxon>
        <taxon>Marasmiineae</taxon>
        <taxon>Mycenaceae</taxon>
        <taxon>Mycena</taxon>
    </lineage>
</organism>
<dbReference type="GO" id="GO:0016652">
    <property type="term" value="F:oxidoreductase activity, acting on NAD(P)H as acceptor"/>
    <property type="evidence" value="ECO:0007669"/>
    <property type="project" value="InterPro"/>
</dbReference>
<dbReference type="Gene3D" id="3.20.20.100">
    <property type="entry name" value="NADP-dependent oxidoreductase domain"/>
    <property type="match status" value="1"/>
</dbReference>
<comment type="similarity">
    <text evidence="1">Belongs to the aldo/keto reductase family.</text>
</comment>
<reference evidence="8" key="1">
    <citation type="submission" date="2023-03" db="EMBL/GenBank/DDBJ databases">
        <title>Massive genome expansion in bonnet fungi (Mycena s.s.) driven by repeated elements and novel gene families across ecological guilds.</title>
        <authorList>
            <consortium name="Lawrence Berkeley National Laboratory"/>
            <person name="Harder C.B."/>
            <person name="Miyauchi S."/>
            <person name="Viragh M."/>
            <person name="Kuo A."/>
            <person name="Thoen E."/>
            <person name="Andreopoulos B."/>
            <person name="Lu D."/>
            <person name="Skrede I."/>
            <person name="Drula E."/>
            <person name="Henrissat B."/>
            <person name="Morin E."/>
            <person name="Kohler A."/>
            <person name="Barry K."/>
            <person name="LaButti K."/>
            <person name="Morin E."/>
            <person name="Salamov A."/>
            <person name="Lipzen A."/>
            <person name="Mereny Z."/>
            <person name="Hegedus B."/>
            <person name="Baldrian P."/>
            <person name="Stursova M."/>
            <person name="Weitz H."/>
            <person name="Taylor A."/>
            <person name="Grigoriev I.V."/>
            <person name="Nagy L.G."/>
            <person name="Martin F."/>
            <person name="Kauserud H."/>
        </authorList>
    </citation>
    <scope>NUCLEOTIDE SEQUENCE</scope>
    <source>
        <strain evidence="8">CBHHK002</strain>
    </source>
</reference>
<keyword evidence="3" id="KW-0560">Oxidoreductase</keyword>
<dbReference type="PRINTS" id="PR00069">
    <property type="entry name" value="ALDKETRDTASE"/>
</dbReference>
<dbReference type="PIRSF" id="PIRSF000097">
    <property type="entry name" value="AKR"/>
    <property type="match status" value="1"/>
</dbReference>
<accession>A0AAD6ZX58</accession>
<evidence type="ECO:0000259" key="7">
    <source>
        <dbReference type="Pfam" id="PF00248"/>
    </source>
</evidence>
<evidence type="ECO:0000256" key="2">
    <source>
        <dbReference type="ARBA" id="ARBA00022857"/>
    </source>
</evidence>
<feature type="domain" description="NADP-dependent oxidoreductase" evidence="7">
    <location>
        <begin position="28"/>
        <end position="293"/>
    </location>
</feature>
<dbReference type="PANTHER" id="PTHR43827:SF3">
    <property type="entry name" value="NADP-DEPENDENT OXIDOREDUCTASE DOMAIN-CONTAINING PROTEIN"/>
    <property type="match status" value="1"/>
</dbReference>
<sequence>MSTPTVKLNDGSEIPAIAFGTGTALFGKDCTDAIRLAINSGFTHLDGAQAYNNEAFLGDGIKAAGKPRSELYLVTKLKPGLKAADVKTSLVDSLQKLGVDFVDLFLIHAPPRGPVKPEDGTIQDLWHAMEAVHTEGLAKSIGVSNFTVEDLKAIAGSKIPPAVNQIELHPFAVPGPFYDMAEMLYRYIWKAAEPIVKYGRENGGTVPASYGGLSPLVRAAGGPVDEVLPPIAERLGKALGKPVTPAQVLSKWVSHKGAIVVTTSSKEARIKEYLETSQVPDLTAEEIQAIDDAGATQHKRFFMKQYFE</sequence>
<gene>
    <name evidence="8" type="ORF">DFH08DRAFT_962421</name>
</gene>
<evidence type="ECO:0000256" key="5">
    <source>
        <dbReference type="PIRSR" id="PIRSR000097-2"/>
    </source>
</evidence>
<keyword evidence="2" id="KW-0521">NADP</keyword>
<protein>
    <submittedName>
        <fullName evidence="8">NADP-dependent oxidoreductase domain-containing protein</fullName>
    </submittedName>
</protein>
<dbReference type="PROSITE" id="PS00062">
    <property type="entry name" value="ALDOKETO_REDUCTASE_2"/>
    <property type="match status" value="1"/>
</dbReference>
<dbReference type="InterPro" id="IPR023210">
    <property type="entry name" value="NADP_OxRdtase_dom"/>
</dbReference>
<dbReference type="GO" id="GO:0016616">
    <property type="term" value="F:oxidoreductase activity, acting on the CH-OH group of donors, NAD or NADP as acceptor"/>
    <property type="evidence" value="ECO:0007669"/>
    <property type="project" value="UniProtKB-ARBA"/>
</dbReference>
<evidence type="ECO:0000313" key="8">
    <source>
        <dbReference type="EMBL" id="KAJ7343298.1"/>
    </source>
</evidence>
<comment type="caution">
    <text evidence="8">The sequence shown here is derived from an EMBL/GenBank/DDBJ whole genome shotgun (WGS) entry which is preliminary data.</text>
</comment>
<dbReference type="Pfam" id="PF00248">
    <property type="entry name" value="Aldo_ket_red"/>
    <property type="match status" value="1"/>
</dbReference>
<feature type="active site" description="Proton donor" evidence="4">
    <location>
        <position position="51"/>
    </location>
</feature>
<dbReference type="Proteomes" id="UP001218218">
    <property type="component" value="Unassembled WGS sequence"/>
</dbReference>
<proteinExistence type="inferred from homology"/>
<dbReference type="InterPro" id="IPR036812">
    <property type="entry name" value="NAD(P)_OxRdtase_dom_sf"/>
</dbReference>
<dbReference type="AlphaFoldDB" id="A0AAD6ZX58"/>
<dbReference type="CDD" id="cd19120">
    <property type="entry name" value="AKR_AKR3C2-3"/>
    <property type="match status" value="1"/>
</dbReference>
<feature type="site" description="Lowers pKa of active site Tyr" evidence="6">
    <location>
        <position position="76"/>
    </location>
</feature>
<evidence type="ECO:0000256" key="6">
    <source>
        <dbReference type="PIRSR" id="PIRSR000097-3"/>
    </source>
</evidence>
<keyword evidence="9" id="KW-1185">Reference proteome</keyword>
<dbReference type="InterPro" id="IPR044494">
    <property type="entry name" value="AKR3C2/3"/>
</dbReference>
<feature type="binding site" evidence="5">
    <location>
        <position position="108"/>
    </location>
    <ligand>
        <name>substrate</name>
    </ligand>
</feature>
<evidence type="ECO:0000256" key="3">
    <source>
        <dbReference type="ARBA" id="ARBA00023002"/>
    </source>
</evidence>
<dbReference type="PANTHER" id="PTHR43827">
    <property type="entry name" value="2,5-DIKETO-D-GLUCONIC ACID REDUCTASE"/>
    <property type="match status" value="1"/>
</dbReference>
<name>A0AAD6ZX58_9AGAR</name>
<dbReference type="InterPro" id="IPR020471">
    <property type="entry name" value="AKR"/>
</dbReference>
<evidence type="ECO:0000256" key="1">
    <source>
        <dbReference type="ARBA" id="ARBA00007905"/>
    </source>
</evidence>
<evidence type="ECO:0000313" key="9">
    <source>
        <dbReference type="Proteomes" id="UP001218218"/>
    </source>
</evidence>
<evidence type="ECO:0000256" key="4">
    <source>
        <dbReference type="PIRSR" id="PIRSR000097-1"/>
    </source>
</evidence>